<comment type="caution">
    <text evidence="8">The sequence shown here is derived from an EMBL/GenBank/DDBJ whole genome shotgun (WGS) entry which is preliminary data.</text>
</comment>
<dbReference type="Gene3D" id="3.40.50.620">
    <property type="entry name" value="HUPs"/>
    <property type="match status" value="1"/>
</dbReference>
<keyword evidence="2" id="KW-0547">Nucleotide-binding</keyword>
<dbReference type="PANTHER" id="PTHR45765:SF1">
    <property type="entry name" value="METHIONINE--TRNA LIGASE, CYTOPLASMIC"/>
    <property type="match status" value="1"/>
</dbReference>
<name>T1BFC9_9ZZZZ</name>
<dbReference type="GO" id="GO:0005524">
    <property type="term" value="F:ATP binding"/>
    <property type="evidence" value="ECO:0007669"/>
    <property type="project" value="UniProtKB-KW"/>
</dbReference>
<reference evidence="8" key="2">
    <citation type="journal article" date="2014" name="ISME J.">
        <title>Microbial stratification in low pH oxic and suboxic macroscopic growths along an acid mine drainage.</title>
        <authorList>
            <person name="Mendez-Garcia C."/>
            <person name="Mesa V."/>
            <person name="Sprenger R.R."/>
            <person name="Richter M."/>
            <person name="Diez M.S."/>
            <person name="Solano J."/>
            <person name="Bargiela R."/>
            <person name="Golyshina O.V."/>
            <person name="Manteca A."/>
            <person name="Ramos J.L."/>
            <person name="Gallego J.R."/>
            <person name="Llorente I."/>
            <person name="Martins Dos Santos V.A."/>
            <person name="Jensen O.N."/>
            <person name="Pelaez A.I."/>
            <person name="Sanchez J."/>
            <person name="Ferrer M."/>
        </authorList>
    </citation>
    <scope>NUCLEOTIDE SEQUENCE</scope>
</reference>
<dbReference type="PANTHER" id="PTHR45765">
    <property type="entry name" value="METHIONINE--TRNA LIGASE"/>
    <property type="match status" value="1"/>
</dbReference>
<evidence type="ECO:0000313" key="8">
    <source>
        <dbReference type="EMBL" id="EQD51754.1"/>
    </source>
</evidence>
<dbReference type="GO" id="GO:0006431">
    <property type="term" value="P:methionyl-tRNA aminoacylation"/>
    <property type="evidence" value="ECO:0007669"/>
    <property type="project" value="InterPro"/>
</dbReference>
<dbReference type="PRINTS" id="PR01041">
    <property type="entry name" value="TRNASYNTHMET"/>
</dbReference>
<keyword evidence="5 8" id="KW-0030">Aminoacyl-tRNA synthetase</keyword>
<protein>
    <submittedName>
        <fullName evidence="8">Methionyl-tRNA synthetase 2</fullName>
    </submittedName>
</protein>
<keyword evidence="3" id="KW-0067">ATP-binding</keyword>
<feature type="domain" description="Methionyl/Leucyl tRNA synthetase" evidence="7">
    <location>
        <begin position="2"/>
        <end position="201"/>
    </location>
</feature>
<dbReference type="SUPFAM" id="SSF52374">
    <property type="entry name" value="Nucleotidylyl transferase"/>
    <property type="match status" value="1"/>
</dbReference>
<organism evidence="8">
    <name type="scientific">mine drainage metagenome</name>
    <dbReference type="NCBI Taxonomy" id="410659"/>
    <lineage>
        <taxon>unclassified sequences</taxon>
        <taxon>metagenomes</taxon>
        <taxon>ecological metagenomes</taxon>
    </lineage>
</organism>
<evidence type="ECO:0000256" key="2">
    <source>
        <dbReference type="ARBA" id="ARBA00022741"/>
    </source>
</evidence>
<dbReference type="InterPro" id="IPR015413">
    <property type="entry name" value="Methionyl/Leucyl_tRNA_Synth"/>
</dbReference>
<evidence type="ECO:0000259" key="7">
    <source>
        <dbReference type="Pfam" id="PF09334"/>
    </source>
</evidence>
<gene>
    <name evidence="8" type="ORF">B2A_06792</name>
</gene>
<dbReference type="AlphaFoldDB" id="T1BFC9"/>
<dbReference type="GO" id="GO:0004825">
    <property type="term" value="F:methionine-tRNA ligase activity"/>
    <property type="evidence" value="ECO:0007669"/>
    <property type="project" value="InterPro"/>
</dbReference>
<evidence type="ECO:0000256" key="4">
    <source>
        <dbReference type="ARBA" id="ARBA00022917"/>
    </source>
</evidence>
<sequence length="236" mass="27187">MEEWIARQTHWRPGTRRVAENFLAEGLHPTPITRDIDWGIPLPLDGYDGKRFYVWFEAVQGYLSASKEWAIRRGDPAAYQPFWTTGAGVRSYYFVGKDNKFHHTILWPGLLLAAGELPLPYDVPSNEWMLIDGDKMSKSSTSDLSVFAPALLERLAPDLIRFYVALLAPQNHDTEFQWDEFHSVSEEILSNQWGNLVQRTLVLIRNRLDHRIPDPPRTWSPDDPQGLGPRLRGLHE</sequence>
<dbReference type="InterPro" id="IPR033911">
    <property type="entry name" value="MetRS_core"/>
</dbReference>
<evidence type="ECO:0000256" key="6">
    <source>
        <dbReference type="SAM" id="MobiDB-lite"/>
    </source>
</evidence>
<proteinExistence type="predicted"/>
<dbReference type="InterPro" id="IPR014729">
    <property type="entry name" value="Rossmann-like_a/b/a_fold"/>
</dbReference>
<evidence type="ECO:0000256" key="1">
    <source>
        <dbReference type="ARBA" id="ARBA00022598"/>
    </source>
</evidence>
<feature type="region of interest" description="Disordered" evidence="6">
    <location>
        <begin position="213"/>
        <end position="236"/>
    </location>
</feature>
<evidence type="ECO:0000256" key="5">
    <source>
        <dbReference type="ARBA" id="ARBA00023146"/>
    </source>
</evidence>
<accession>T1BFC9</accession>
<feature type="non-terminal residue" evidence="8">
    <location>
        <position position="236"/>
    </location>
</feature>
<dbReference type="GO" id="GO:0005829">
    <property type="term" value="C:cytosol"/>
    <property type="evidence" value="ECO:0007669"/>
    <property type="project" value="TreeGrafter"/>
</dbReference>
<keyword evidence="4" id="KW-0648">Protein biosynthesis</keyword>
<reference evidence="8" key="1">
    <citation type="submission" date="2013-08" db="EMBL/GenBank/DDBJ databases">
        <authorList>
            <person name="Mendez C."/>
            <person name="Richter M."/>
            <person name="Ferrer M."/>
            <person name="Sanchez J."/>
        </authorList>
    </citation>
    <scope>NUCLEOTIDE SEQUENCE</scope>
</reference>
<dbReference type="EMBL" id="AUZZ01004834">
    <property type="protein sequence ID" value="EQD51754.1"/>
    <property type="molecule type" value="Genomic_DNA"/>
</dbReference>
<dbReference type="InterPro" id="IPR023458">
    <property type="entry name" value="Met-tRNA_ligase_1"/>
</dbReference>
<keyword evidence="1" id="KW-0436">Ligase</keyword>
<dbReference type="Pfam" id="PF09334">
    <property type="entry name" value="tRNA-synt_1g"/>
    <property type="match status" value="1"/>
</dbReference>
<evidence type="ECO:0000256" key="3">
    <source>
        <dbReference type="ARBA" id="ARBA00022840"/>
    </source>
</evidence>